<evidence type="ECO:0000259" key="10">
    <source>
        <dbReference type="PROSITE" id="PS50110"/>
    </source>
</evidence>
<evidence type="ECO:0000313" key="12">
    <source>
        <dbReference type="EMBL" id="PWV59874.1"/>
    </source>
</evidence>
<evidence type="ECO:0000256" key="8">
    <source>
        <dbReference type="PROSITE-ProRule" id="PRU00169"/>
    </source>
</evidence>
<keyword evidence="6 9" id="KW-0238">DNA-binding</keyword>
<dbReference type="AlphaFoldDB" id="A0A317MS46"/>
<dbReference type="PROSITE" id="PS50110">
    <property type="entry name" value="RESPONSE_REGULATORY"/>
    <property type="match status" value="1"/>
</dbReference>
<keyword evidence="4" id="KW-0902">Two-component regulatory system</keyword>
<dbReference type="GO" id="GO:0032993">
    <property type="term" value="C:protein-DNA complex"/>
    <property type="evidence" value="ECO:0007669"/>
    <property type="project" value="TreeGrafter"/>
</dbReference>
<dbReference type="InterPro" id="IPR039420">
    <property type="entry name" value="WalR-like"/>
</dbReference>
<dbReference type="SMART" id="SM00448">
    <property type="entry name" value="REC"/>
    <property type="match status" value="1"/>
</dbReference>
<evidence type="ECO:0000256" key="1">
    <source>
        <dbReference type="ARBA" id="ARBA00004496"/>
    </source>
</evidence>
<dbReference type="Gene3D" id="6.10.250.690">
    <property type="match status" value="1"/>
</dbReference>
<organism evidence="12 13">
    <name type="scientific">Plasticicumulans acidivorans</name>
    <dbReference type="NCBI Taxonomy" id="886464"/>
    <lineage>
        <taxon>Bacteria</taxon>
        <taxon>Pseudomonadati</taxon>
        <taxon>Pseudomonadota</taxon>
        <taxon>Gammaproteobacteria</taxon>
        <taxon>Candidatus Competibacteraceae</taxon>
        <taxon>Plasticicumulans</taxon>
    </lineage>
</organism>
<feature type="modified residue" description="4-aspartylphosphate" evidence="8">
    <location>
        <position position="57"/>
    </location>
</feature>
<dbReference type="Pfam" id="PF00486">
    <property type="entry name" value="Trans_reg_C"/>
    <property type="match status" value="1"/>
</dbReference>
<dbReference type="PANTHER" id="PTHR48111">
    <property type="entry name" value="REGULATOR OF RPOS"/>
    <property type="match status" value="1"/>
</dbReference>
<dbReference type="Proteomes" id="UP000246569">
    <property type="component" value="Unassembled WGS sequence"/>
</dbReference>
<evidence type="ECO:0000313" key="13">
    <source>
        <dbReference type="Proteomes" id="UP000246569"/>
    </source>
</evidence>
<comment type="caution">
    <text evidence="12">The sequence shown here is derived from an EMBL/GenBank/DDBJ whole genome shotgun (WGS) entry which is preliminary data.</text>
</comment>
<proteinExistence type="predicted"/>
<dbReference type="Pfam" id="PF00072">
    <property type="entry name" value="Response_reg"/>
    <property type="match status" value="1"/>
</dbReference>
<evidence type="ECO:0000256" key="7">
    <source>
        <dbReference type="ARBA" id="ARBA00023163"/>
    </source>
</evidence>
<gene>
    <name evidence="12" type="ORF">C7443_109127</name>
</gene>
<feature type="domain" description="Response regulatory" evidence="10">
    <location>
        <begin position="8"/>
        <end position="121"/>
    </location>
</feature>
<evidence type="ECO:0000256" key="3">
    <source>
        <dbReference type="ARBA" id="ARBA00022553"/>
    </source>
</evidence>
<dbReference type="InterPro" id="IPR036388">
    <property type="entry name" value="WH-like_DNA-bd_sf"/>
</dbReference>
<keyword evidence="2" id="KW-0963">Cytoplasm</keyword>
<keyword evidence="5" id="KW-0805">Transcription regulation</keyword>
<accession>A0A317MS46</accession>
<evidence type="ECO:0000256" key="6">
    <source>
        <dbReference type="ARBA" id="ARBA00023125"/>
    </source>
</evidence>
<dbReference type="GO" id="GO:0005829">
    <property type="term" value="C:cytosol"/>
    <property type="evidence" value="ECO:0007669"/>
    <property type="project" value="TreeGrafter"/>
</dbReference>
<feature type="domain" description="OmpR/PhoB-type" evidence="11">
    <location>
        <begin position="130"/>
        <end position="229"/>
    </location>
</feature>
<dbReference type="PROSITE" id="PS51755">
    <property type="entry name" value="OMPR_PHOB"/>
    <property type="match status" value="1"/>
</dbReference>
<dbReference type="InterPro" id="IPR001789">
    <property type="entry name" value="Sig_transdc_resp-reg_receiver"/>
</dbReference>
<name>A0A317MS46_9GAMM</name>
<keyword evidence="3 8" id="KW-0597">Phosphoprotein</keyword>
<dbReference type="RefSeq" id="WP_110019477.1">
    <property type="nucleotide sequence ID" value="NZ_QGTJ01000009.1"/>
</dbReference>
<dbReference type="EMBL" id="QGTJ01000009">
    <property type="protein sequence ID" value="PWV59874.1"/>
    <property type="molecule type" value="Genomic_DNA"/>
</dbReference>
<evidence type="ECO:0000256" key="9">
    <source>
        <dbReference type="PROSITE-ProRule" id="PRU01091"/>
    </source>
</evidence>
<feature type="DNA-binding region" description="OmpR/PhoB-type" evidence="9">
    <location>
        <begin position="130"/>
        <end position="229"/>
    </location>
</feature>
<dbReference type="GO" id="GO:0042802">
    <property type="term" value="F:identical protein binding"/>
    <property type="evidence" value="ECO:0007669"/>
    <property type="project" value="UniProtKB-ARBA"/>
</dbReference>
<reference evidence="12 13" key="1">
    <citation type="submission" date="2018-05" db="EMBL/GenBank/DDBJ databases">
        <title>Genomic Encyclopedia of Type Strains, Phase IV (KMG-IV): sequencing the most valuable type-strain genomes for metagenomic binning, comparative biology and taxonomic classification.</title>
        <authorList>
            <person name="Goeker M."/>
        </authorList>
    </citation>
    <scope>NUCLEOTIDE SEQUENCE [LARGE SCALE GENOMIC DNA]</scope>
    <source>
        <strain evidence="12 13">DSM 23606</strain>
    </source>
</reference>
<comment type="subcellular location">
    <subcellularLocation>
        <location evidence="1">Cytoplasm</location>
    </subcellularLocation>
</comment>
<dbReference type="GO" id="GO:0000156">
    <property type="term" value="F:phosphorelay response regulator activity"/>
    <property type="evidence" value="ECO:0007669"/>
    <property type="project" value="TreeGrafter"/>
</dbReference>
<dbReference type="SMART" id="SM00862">
    <property type="entry name" value="Trans_reg_C"/>
    <property type="match status" value="1"/>
</dbReference>
<dbReference type="FunFam" id="3.40.50.2300:FF:000021">
    <property type="entry name" value="Two-component system response regulator KdpE"/>
    <property type="match status" value="1"/>
</dbReference>
<evidence type="ECO:0000259" key="11">
    <source>
        <dbReference type="PROSITE" id="PS51755"/>
    </source>
</evidence>
<dbReference type="InterPro" id="IPR001867">
    <property type="entry name" value="OmpR/PhoB-type_DNA-bd"/>
</dbReference>
<sequence>MIASECPAVLIVEDEVAIRRFLRTALRPQALRLFEAASGSEALRLAAAEQPDVILLDLGLPDLDGLEVLARLREWTQTPVIILSARGQEADKVRGLDAGADDYLAKPFGVPELLARLRVALRHRNRSEHSTVLVAGSLRIDLVARKVSRDGVDIALTPRQYRVLAVLARHAGRVVTQQQLIREVWGEHSDTSADSVRIAMHELRHRLEPDPVRPRWLRTEPGVGYRLLAEDAADPDR</sequence>
<evidence type="ECO:0000256" key="4">
    <source>
        <dbReference type="ARBA" id="ARBA00023012"/>
    </source>
</evidence>
<dbReference type="InterPro" id="IPR011006">
    <property type="entry name" value="CheY-like_superfamily"/>
</dbReference>
<dbReference type="Gene3D" id="1.10.10.10">
    <property type="entry name" value="Winged helix-like DNA-binding domain superfamily/Winged helix DNA-binding domain"/>
    <property type="match status" value="1"/>
</dbReference>
<dbReference type="OrthoDB" id="9802426at2"/>
<protein>
    <submittedName>
        <fullName evidence="12">Winged helix family two component transcriptional regulator</fullName>
    </submittedName>
</protein>
<evidence type="ECO:0000256" key="2">
    <source>
        <dbReference type="ARBA" id="ARBA00022490"/>
    </source>
</evidence>
<dbReference type="Gene3D" id="3.40.50.2300">
    <property type="match status" value="1"/>
</dbReference>
<dbReference type="PANTHER" id="PTHR48111:SF50">
    <property type="entry name" value="KDP OPERON TRANSCRIPTIONAL REGULATORY PROTEIN KDPE"/>
    <property type="match status" value="1"/>
</dbReference>
<dbReference type="GO" id="GO:0045893">
    <property type="term" value="P:positive regulation of DNA-templated transcription"/>
    <property type="evidence" value="ECO:0007669"/>
    <property type="project" value="UniProtKB-ARBA"/>
</dbReference>
<dbReference type="CDD" id="cd00383">
    <property type="entry name" value="trans_reg_C"/>
    <property type="match status" value="1"/>
</dbReference>
<dbReference type="SUPFAM" id="SSF52172">
    <property type="entry name" value="CheY-like"/>
    <property type="match status" value="1"/>
</dbReference>
<keyword evidence="7" id="KW-0804">Transcription</keyword>
<keyword evidence="13" id="KW-1185">Reference proteome</keyword>
<dbReference type="GO" id="GO:0000987">
    <property type="term" value="F:cis-regulatory region sequence-specific DNA binding"/>
    <property type="evidence" value="ECO:0007669"/>
    <property type="project" value="UniProtKB-ARBA"/>
</dbReference>
<evidence type="ECO:0000256" key="5">
    <source>
        <dbReference type="ARBA" id="ARBA00023015"/>
    </source>
</evidence>